<dbReference type="Proteomes" id="UP000319783">
    <property type="component" value="Unassembled WGS sequence"/>
</dbReference>
<dbReference type="EMBL" id="SULG01000052">
    <property type="protein sequence ID" value="TLD41337.1"/>
    <property type="molecule type" value="Genomic_DNA"/>
</dbReference>
<gene>
    <name evidence="2" type="ORF">JETT_2397</name>
</gene>
<comment type="caution">
    <text evidence="2">The sequence shown here is derived from an EMBL/GenBank/DDBJ whole genome shotgun (WGS) entry which is preliminary data.</text>
</comment>
<dbReference type="InterPro" id="IPR058837">
    <property type="entry name" value="MamS_MamX_dom"/>
</dbReference>
<feature type="domain" description="Magnetosome protein MamS/MamX" evidence="1">
    <location>
        <begin position="50"/>
        <end position="134"/>
    </location>
</feature>
<evidence type="ECO:0000259" key="1">
    <source>
        <dbReference type="Pfam" id="PF26390"/>
    </source>
</evidence>
<organism evidence="2 3">
    <name type="scientific">Candidatus Jettenia ecosi</name>
    <dbReference type="NCBI Taxonomy" id="2494326"/>
    <lineage>
        <taxon>Bacteria</taxon>
        <taxon>Pseudomonadati</taxon>
        <taxon>Planctomycetota</taxon>
        <taxon>Candidatus Brocadiia</taxon>
        <taxon>Candidatus Brocadiales</taxon>
        <taxon>Candidatus Brocadiaceae</taxon>
        <taxon>Candidatus Jettenia</taxon>
    </lineage>
</organism>
<name>A0A533Q9G7_9BACT</name>
<dbReference type="AlphaFoldDB" id="A0A533Q9G7"/>
<accession>A0A533Q9G7</accession>
<proteinExistence type="predicted"/>
<sequence>MKKKGILIIIISLLTLFLSAKLFIPREINLRGSGGWGLENKYSRMYNPKTVEIIKGKAASIHVITPIRGMYQGVCVIVKNGSEIIPIHLGPEWYVENQDLAVEPSDTIEITGSRINLDGESAIIASEIKKGNKRMVLRDDKGFPRWSAWRSAAINN</sequence>
<reference evidence="2 3" key="1">
    <citation type="submission" date="2019-04" db="EMBL/GenBank/DDBJ databases">
        <title>Genome of a novel bacterium Candidatus Jettenia ecosi reconstructed from metagenome of an anammox bioreactor.</title>
        <authorList>
            <person name="Mardanov A.V."/>
            <person name="Beletsky A.V."/>
            <person name="Ravin N.V."/>
            <person name="Botchkova E.A."/>
            <person name="Litti Y.V."/>
            <person name="Nozhevnikova A.N."/>
        </authorList>
    </citation>
    <scope>NUCLEOTIDE SEQUENCE [LARGE SCALE GENOMIC DNA]</scope>
    <source>
        <strain evidence="2">J2</strain>
    </source>
</reference>
<dbReference type="Pfam" id="PF26390">
    <property type="entry name" value="MamS_MamX"/>
    <property type="match status" value="1"/>
</dbReference>
<evidence type="ECO:0000313" key="3">
    <source>
        <dbReference type="Proteomes" id="UP000319783"/>
    </source>
</evidence>
<evidence type="ECO:0000313" key="2">
    <source>
        <dbReference type="EMBL" id="TLD41337.1"/>
    </source>
</evidence>
<protein>
    <recommendedName>
        <fullName evidence="1">Magnetosome protein MamS/MamX domain-containing protein</fullName>
    </recommendedName>
</protein>